<dbReference type="InterPro" id="IPR037120">
    <property type="entry name" value="Haem_peroxidase_sf_animal"/>
</dbReference>
<dbReference type="STRING" id="364200.SAMN04488515_1694"/>
<dbReference type="GO" id="GO:0006631">
    <property type="term" value="P:fatty acid metabolic process"/>
    <property type="evidence" value="ECO:0007669"/>
    <property type="project" value="UniProtKB-ARBA"/>
</dbReference>
<dbReference type="Pfam" id="PF03098">
    <property type="entry name" value="An_peroxidase"/>
    <property type="match status" value="1"/>
</dbReference>
<sequence>MPTLSYRLQAFAFSIVQAVEPLAVFANRWAVNRVVKRARARPHPLSTKHDYVSWSGLTDRRWSGRHLPPDKRDDPPAVDDLLELFARGEGSQRLCPKSTCLFPAFAQYLTDGFIRTESEDLTPEGEDLADRFKRNTSNHEIDLCTLYGRTTAQTRALRLNSEVGDERGQLKFQVINGEIYPPFLYENDAVKPEFAALDPPLGLSSLEADRRAKLFAVGGDRVNSVPQVAMINTVLLREHNRLAAEIAAAHTDWDDTRVFETTRNAMIVMFIKIVVEDYINHISPMPFNLRADPSVAWRAVWNKPNWITTEFSLLYRWHALIPDQITWNGTTFPTRKTFMNNAILIDGGLLQGFKDMSANRAAELGPRNTGAMLLNVERESIKQDRHCQLASYSDYCAYLGQKRPQRFSDISSDPTVASLLARHYSHPRDVDFHVGLFCEDRVTNSPLPGLVLMFVALDAFSQALTNPLLSEHVFRRSTFSGPGWSAIKSTRSLADMVGRNVAGGVGDAFISMTRKDWVPE</sequence>
<dbReference type="PROSITE" id="PS50292">
    <property type="entry name" value="PEROXIDASE_3"/>
    <property type="match status" value="1"/>
</dbReference>
<name>A0A1I0Q6C0_9RHOB</name>
<dbReference type="PANTHER" id="PTHR11903:SF39">
    <property type="entry name" value="PROSTAGLANDIN G_H SYNTHASE 2-LIKE"/>
    <property type="match status" value="1"/>
</dbReference>
<dbReference type="GO" id="GO:0020037">
    <property type="term" value="F:heme binding"/>
    <property type="evidence" value="ECO:0007669"/>
    <property type="project" value="InterPro"/>
</dbReference>
<accession>A0A1I0Q6C0</accession>
<dbReference type="AlphaFoldDB" id="A0A1I0Q6C0"/>
<dbReference type="Proteomes" id="UP000199167">
    <property type="component" value="Unassembled WGS sequence"/>
</dbReference>
<gene>
    <name evidence="5" type="ORF">SAMN04488515_1694</name>
</gene>
<evidence type="ECO:0000313" key="6">
    <source>
        <dbReference type="Proteomes" id="UP000199167"/>
    </source>
</evidence>
<keyword evidence="2" id="KW-0223">Dioxygenase</keyword>
<evidence type="ECO:0000256" key="3">
    <source>
        <dbReference type="ARBA" id="ARBA00023002"/>
    </source>
</evidence>
<evidence type="ECO:0000256" key="1">
    <source>
        <dbReference type="ARBA" id="ARBA00022723"/>
    </source>
</evidence>
<dbReference type="EMBL" id="FOIZ01000001">
    <property type="protein sequence ID" value="SEW22378.1"/>
    <property type="molecule type" value="Genomic_DNA"/>
</dbReference>
<proteinExistence type="predicted"/>
<dbReference type="GO" id="GO:0046872">
    <property type="term" value="F:metal ion binding"/>
    <property type="evidence" value="ECO:0007669"/>
    <property type="project" value="UniProtKB-KW"/>
</dbReference>
<keyword evidence="1" id="KW-0479">Metal-binding</keyword>
<dbReference type="CDD" id="cd09816">
    <property type="entry name" value="prostaglandin_endoperoxide_synthase"/>
    <property type="match status" value="1"/>
</dbReference>
<evidence type="ECO:0000256" key="4">
    <source>
        <dbReference type="ARBA" id="ARBA00023004"/>
    </source>
</evidence>
<dbReference type="GO" id="GO:0004601">
    <property type="term" value="F:peroxidase activity"/>
    <property type="evidence" value="ECO:0007669"/>
    <property type="project" value="InterPro"/>
</dbReference>
<dbReference type="InterPro" id="IPR019791">
    <property type="entry name" value="Haem_peroxidase_animal"/>
</dbReference>
<dbReference type="OrthoDB" id="9765610at2"/>
<dbReference type="PRINTS" id="PR00457">
    <property type="entry name" value="ANPEROXIDASE"/>
</dbReference>
<dbReference type="GO" id="GO:0005737">
    <property type="term" value="C:cytoplasm"/>
    <property type="evidence" value="ECO:0007669"/>
    <property type="project" value="TreeGrafter"/>
</dbReference>
<dbReference type="GO" id="GO:0004666">
    <property type="term" value="F:prostaglandin-endoperoxide synthase activity"/>
    <property type="evidence" value="ECO:0007669"/>
    <property type="project" value="TreeGrafter"/>
</dbReference>
<dbReference type="GO" id="GO:0016702">
    <property type="term" value="F:oxidoreductase activity, acting on single donors with incorporation of molecular oxygen, incorporation of two atoms of oxygen"/>
    <property type="evidence" value="ECO:0007669"/>
    <property type="project" value="TreeGrafter"/>
</dbReference>
<keyword evidence="3" id="KW-0560">Oxidoreductase</keyword>
<dbReference type="PANTHER" id="PTHR11903">
    <property type="entry name" value="PROSTAGLANDIN G/H SYNTHASE"/>
    <property type="match status" value="1"/>
</dbReference>
<dbReference type="Gene3D" id="1.10.640.10">
    <property type="entry name" value="Haem peroxidase domain superfamily, animal type"/>
    <property type="match status" value="1"/>
</dbReference>
<keyword evidence="4" id="KW-0408">Iron</keyword>
<evidence type="ECO:0000256" key="2">
    <source>
        <dbReference type="ARBA" id="ARBA00022964"/>
    </source>
</evidence>
<reference evidence="5 6" key="1">
    <citation type="submission" date="2016-10" db="EMBL/GenBank/DDBJ databases">
        <authorList>
            <person name="de Groot N.N."/>
        </authorList>
    </citation>
    <scope>NUCLEOTIDE SEQUENCE [LARGE SCALE GENOMIC DNA]</scope>
    <source>
        <strain evidence="5 6">DSM 17925</strain>
    </source>
</reference>
<protein>
    <submittedName>
        <fullName evidence="5">Prostaglandin-endoperoxide synthase 2</fullName>
    </submittedName>
</protein>
<keyword evidence="6" id="KW-1185">Reference proteome</keyword>
<dbReference type="InterPro" id="IPR010255">
    <property type="entry name" value="Haem_peroxidase_sf"/>
</dbReference>
<dbReference type="InterPro" id="IPR050783">
    <property type="entry name" value="Oxylipin_biosynth_metab"/>
</dbReference>
<dbReference type="SUPFAM" id="SSF48113">
    <property type="entry name" value="Heme-dependent peroxidases"/>
    <property type="match status" value="1"/>
</dbReference>
<evidence type="ECO:0000313" key="5">
    <source>
        <dbReference type="EMBL" id="SEW22378.1"/>
    </source>
</evidence>
<dbReference type="GO" id="GO:0006979">
    <property type="term" value="P:response to oxidative stress"/>
    <property type="evidence" value="ECO:0007669"/>
    <property type="project" value="InterPro"/>
</dbReference>
<organism evidence="5 6">
    <name type="scientific">Cognatiyoonia koreensis</name>
    <dbReference type="NCBI Taxonomy" id="364200"/>
    <lineage>
        <taxon>Bacteria</taxon>
        <taxon>Pseudomonadati</taxon>
        <taxon>Pseudomonadota</taxon>
        <taxon>Alphaproteobacteria</taxon>
        <taxon>Rhodobacterales</taxon>
        <taxon>Paracoccaceae</taxon>
        <taxon>Cognatiyoonia</taxon>
    </lineage>
</organism>